<gene>
    <name evidence="3" type="ORF">CEV31_4085</name>
</gene>
<dbReference type="AlphaFoldDB" id="A0A256F0N3"/>
<evidence type="ECO:0000313" key="4">
    <source>
        <dbReference type="Proteomes" id="UP000215590"/>
    </source>
</evidence>
<keyword evidence="4" id="KW-1185">Reference proteome</keyword>
<keyword evidence="1" id="KW-0472">Membrane</keyword>
<evidence type="ECO:0000256" key="1">
    <source>
        <dbReference type="SAM" id="Phobius"/>
    </source>
</evidence>
<dbReference type="Proteomes" id="UP000215590">
    <property type="component" value="Unassembled WGS sequence"/>
</dbReference>
<accession>A0A256F0N3</accession>
<dbReference type="EMBL" id="NNRJ01000073">
    <property type="protein sequence ID" value="OYR07961.1"/>
    <property type="molecule type" value="Genomic_DNA"/>
</dbReference>
<keyword evidence="1" id="KW-0812">Transmembrane</keyword>
<sequence length="149" mass="16118">MLSRDYRDIVGGILLVALGLVFSSYAAANYDLGTLRRMGPGMFPTALGIVLAGFGLVIAIPAFFRPGVIPEIRVWTPIFVLTGVAAFAMTIRPFGLIPAVLSVVVISSFAELRFKPVSLTILTTSLCLIAWLVFRVGLGLPVAMFRWPF</sequence>
<protein>
    <submittedName>
        <fullName evidence="3">Tripartite tricarboxylate transporter TctB family protein</fullName>
    </submittedName>
</protein>
<reference evidence="3 4" key="1">
    <citation type="submission" date="2017-07" db="EMBL/GenBank/DDBJ databases">
        <title>Phylogenetic study on the rhizospheric bacterium Ochrobactrum sp. A44.</title>
        <authorList>
            <person name="Krzyzanowska D.M."/>
            <person name="Ossowicki A."/>
            <person name="Rajewska M."/>
            <person name="Maciag T."/>
            <person name="Kaczynski Z."/>
            <person name="Czerwicka M."/>
            <person name="Jafra S."/>
        </authorList>
    </citation>
    <scope>NUCLEOTIDE SEQUENCE [LARGE SCALE GENOMIC DNA]</scope>
    <source>
        <strain evidence="3 4">DSM 7216</strain>
    </source>
</reference>
<keyword evidence="1" id="KW-1133">Transmembrane helix</keyword>
<organism evidence="3 4">
    <name type="scientific">Brucella thiophenivorans</name>
    <dbReference type="NCBI Taxonomy" id="571255"/>
    <lineage>
        <taxon>Bacteria</taxon>
        <taxon>Pseudomonadati</taxon>
        <taxon>Pseudomonadota</taxon>
        <taxon>Alphaproteobacteria</taxon>
        <taxon>Hyphomicrobiales</taxon>
        <taxon>Brucellaceae</taxon>
        <taxon>Brucella/Ochrobactrum group</taxon>
        <taxon>Brucella</taxon>
    </lineage>
</organism>
<name>A0A256F0N3_9HYPH</name>
<evidence type="ECO:0000259" key="2">
    <source>
        <dbReference type="Pfam" id="PF07331"/>
    </source>
</evidence>
<comment type="caution">
    <text evidence="3">The sequence shown here is derived from an EMBL/GenBank/DDBJ whole genome shotgun (WGS) entry which is preliminary data.</text>
</comment>
<dbReference type="Pfam" id="PF07331">
    <property type="entry name" value="TctB"/>
    <property type="match status" value="1"/>
</dbReference>
<proteinExistence type="predicted"/>
<feature type="transmembrane region" description="Helical" evidence="1">
    <location>
        <begin position="42"/>
        <end position="62"/>
    </location>
</feature>
<feature type="domain" description="DUF1468" evidence="2">
    <location>
        <begin position="10"/>
        <end position="141"/>
    </location>
</feature>
<feature type="transmembrane region" description="Helical" evidence="1">
    <location>
        <begin position="126"/>
        <end position="147"/>
    </location>
</feature>
<dbReference type="OrthoDB" id="5186924at2"/>
<dbReference type="RefSeq" id="WP_094509964.1">
    <property type="nucleotide sequence ID" value="NZ_JBHEEK010000030.1"/>
</dbReference>
<dbReference type="InterPro" id="IPR009936">
    <property type="entry name" value="DUF1468"/>
</dbReference>
<evidence type="ECO:0000313" key="3">
    <source>
        <dbReference type="EMBL" id="OYR07961.1"/>
    </source>
</evidence>